<dbReference type="SMART" id="SM00304">
    <property type="entry name" value="HAMP"/>
    <property type="match status" value="2"/>
</dbReference>
<evidence type="ECO:0000313" key="8">
    <source>
        <dbReference type="EMBL" id="RGS42045.1"/>
    </source>
</evidence>
<evidence type="ECO:0000259" key="7">
    <source>
        <dbReference type="PROSITE" id="PS50885"/>
    </source>
</evidence>
<dbReference type="GO" id="GO:0005886">
    <property type="term" value="C:plasma membrane"/>
    <property type="evidence" value="ECO:0007669"/>
    <property type="project" value="TreeGrafter"/>
</dbReference>
<evidence type="ECO:0000256" key="5">
    <source>
        <dbReference type="SAM" id="Phobius"/>
    </source>
</evidence>
<feature type="transmembrane region" description="Helical" evidence="5">
    <location>
        <begin position="14"/>
        <end position="36"/>
    </location>
</feature>
<feature type="region of interest" description="Disordered" evidence="4">
    <location>
        <begin position="366"/>
        <end position="387"/>
    </location>
</feature>
<sequence length="565" mass="60905">MFENLRIKERLTKAFVMVAAITAIGAVVGLAAMLVMSNRYSSALVNYGFSQGDIGKAMITFANTRSATRGIIGFDEQGLVDDAVTEHDEQKAKFENYFATVGDVITTSEEKALYQQISDKLQQYWAAEEPIIEQGATTDATQSTAAQQQMKESLDPIYEDIYADMIELMNTKVTEGDRLSSTLTAVSVILAIVIVAVSALAMVMANKLGNQVAKGISGPLEALGERFKTFAQGDLSTPFPEVSTQDEVADMAREAADMADKLNLIINDAGRILGLMSQGNYAVQSEHKDGYTLDFEKLIVAMRVLRDQMIETLTSIEDAANQVSAGSGNLAEASQSLAEGATDQAGAVEELQATITSITENIQKTAEQAEESYQQARQYAGEADQSKNQMQSMIDTMSRINESSNKIGNIITDIENIASQTNLLSLNASIEAARAGEAGRGFAVVAEQIRQLAEQSTQSAVDTRELIEASLKEIEEGNQAVERVSTSLEEVIDGIKQIAETSKRLSDNSKDQAEAMKQAEEGVNQISEVVQSNSATAQESSATSEELSAQAIALDELIGKFVLKN</sequence>
<keyword evidence="3" id="KW-0807">Transducer</keyword>
<dbReference type="Pfam" id="PF12729">
    <property type="entry name" value="4HB_MCP_1"/>
    <property type="match status" value="1"/>
</dbReference>
<dbReference type="RefSeq" id="WP_118096371.1">
    <property type="nucleotide sequence ID" value="NZ_QRVL01000001.1"/>
</dbReference>
<dbReference type="Pfam" id="PF00672">
    <property type="entry name" value="HAMP"/>
    <property type="match status" value="1"/>
</dbReference>
<dbReference type="PROSITE" id="PS50111">
    <property type="entry name" value="CHEMOTAXIS_TRANSDUC_2"/>
    <property type="match status" value="1"/>
</dbReference>
<dbReference type="SMART" id="SM00283">
    <property type="entry name" value="MA"/>
    <property type="match status" value="1"/>
</dbReference>
<name>A0A395VEF0_9FIRM</name>
<evidence type="ECO:0000313" key="9">
    <source>
        <dbReference type="Proteomes" id="UP000266172"/>
    </source>
</evidence>
<keyword evidence="5" id="KW-0472">Membrane</keyword>
<dbReference type="AlphaFoldDB" id="A0A395VEF0"/>
<dbReference type="Gene3D" id="6.10.340.10">
    <property type="match status" value="1"/>
</dbReference>
<dbReference type="SUPFAM" id="SSF58104">
    <property type="entry name" value="Methyl-accepting chemotaxis protein (MCP) signaling domain"/>
    <property type="match status" value="1"/>
</dbReference>
<dbReference type="PROSITE" id="PS50885">
    <property type="entry name" value="HAMP"/>
    <property type="match status" value="1"/>
</dbReference>
<accession>A0A395VEF0</accession>
<dbReference type="InterPro" id="IPR024478">
    <property type="entry name" value="HlyB_4HB_MCP"/>
</dbReference>
<comment type="caution">
    <text evidence="8">The sequence shown here is derived from an EMBL/GenBank/DDBJ whole genome shotgun (WGS) entry which is preliminary data.</text>
</comment>
<dbReference type="CDD" id="cd06225">
    <property type="entry name" value="HAMP"/>
    <property type="match status" value="1"/>
</dbReference>
<dbReference type="InterPro" id="IPR004089">
    <property type="entry name" value="MCPsignal_dom"/>
</dbReference>
<dbReference type="GO" id="GO:0007165">
    <property type="term" value="P:signal transduction"/>
    <property type="evidence" value="ECO:0007669"/>
    <property type="project" value="UniProtKB-KW"/>
</dbReference>
<reference evidence="8 9" key="1">
    <citation type="submission" date="2018-08" db="EMBL/GenBank/DDBJ databases">
        <title>A genome reference for cultivated species of the human gut microbiota.</title>
        <authorList>
            <person name="Zou Y."/>
            <person name="Xue W."/>
            <person name="Luo G."/>
        </authorList>
    </citation>
    <scope>NUCLEOTIDE SEQUENCE [LARGE SCALE GENOMIC DNA]</scope>
    <source>
        <strain evidence="8 9">AF22-12AC</strain>
    </source>
</reference>
<evidence type="ECO:0000256" key="3">
    <source>
        <dbReference type="PROSITE-ProRule" id="PRU00284"/>
    </source>
</evidence>
<dbReference type="EMBL" id="QRVL01000001">
    <property type="protein sequence ID" value="RGS42045.1"/>
    <property type="molecule type" value="Genomic_DNA"/>
</dbReference>
<evidence type="ECO:0000256" key="1">
    <source>
        <dbReference type="ARBA" id="ARBA00022500"/>
    </source>
</evidence>
<dbReference type="PANTHER" id="PTHR43531">
    <property type="entry name" value="PROTEIN ICFG"/>
    <property type="match status" value="1"/>
</dbReference>
<keyword evidence="1" id="KW-0145">Chemotaxis</keyword>
<feature type="compositionally biased region" description="Polar residues" evidence="4">
    <location>
        <begin position="366"/>
        <end position="377"/>
    </location>
</feature>
<keyword evidence="5" id="KW-1133">Transmembrane helix</keyword>
<evidence type="ECO:0000256" key="2">
    <source>
        <dbReference type="ARBA" id="ARBA00029447"/>
    </source>
</evidence>
<feature type="domain" description="Methyl-accepting transducer" evidence="6">
    <location>
        <begin position="319"/>
        <end position="548"/>
    </location>
</feature>
<evidence type="ECO:0000256" key="4">
    <source>
        <dbReference type="SAM" id="MobiDB-lite"/>
    </source>
</evidence>
<dbReference type="InterPro" id="IPR051310">
    <property type="entry name" value="MCP_chemotaxis"/>
</dbReference>
<dbReference type="PANTHER" id="PTHR43531:SF11">
    <property type="entry name" value="METHYL-ACCEPTING CHEMOTAXIS PROTEIN 3"/>
    <property type="match status" value="1"/>
</dbReference>
<dbReference type="Proteomes" id="UP000266172">
    <property type="component" value="Unassembled WGS sequence"/>
</dbReference>
<keyword evidence="5" id="KW-0812">Transmembrane</keyword>
<dbReference type="InterPro" id="IPR003660">
    <property type="entry name" value="HAMP_dom"/>
</dbReference>
<protein>
    <submittedName>
        <fullName evidence="8">Methyl-accepting chemotaxis protein</fullName>
    </submittedName>
</protein>
<organism evidence="8 9">
    <name type="scientific">Roseburia hominis</name>
    <dbReference type="NCBI Taxonomy" id="301301"/>
    <lineage>
        <taxon>Bacteria</taxon>
        <taxon>Bacillati</taxon>
        <taxon>Bacillota</taxon>
        <taxon>Clostridia</taxon>
        <taxon>Lachnospirales</taxon>
        <taxon>Lachnospiraceae</taxon>
        <taxon>Roseburia</taxon>
    </lineage>
</organism>
<proteinExistence type="inferred from homology"/>
<feature type="domain" description="HAMP" evidence="7">
    <location>
        <begin position="214"/>
        <end position="267"/>
    </location>
</feature>
<feature type="transmembrane region" description="Helical" evidence="5">
    <location>
        <begin position="182"/>
        <end position="205"/>
    </location>
</feature>
<comment type="similarity">
    <text evidence="2">Belongs to the methyl-accepting chemotaxis (MCP) protein family.</text>
</comment>
<dbReference type="GO" id="GO:0006935">
    <property type="term" value="P:chemotaxis"/>
    <property type="evidence" value="ECO:0007669"/>
    <property type="project" value="UniProtKB-KW"/>
</dbReference>
<gene>
    <name evidence="8" type="ORF">DWX93_01520</name>
</gene>
<dbReference type="GO" id="GO:0004888">
    <property type="term" value="F:transmembrane signaling receptor activity"/>
    <property type="evidence" value="ECO:0007669"/>
    <property type="project" value="TreeGrafter"/>
</dbReference>
<dbReference type="Gene3D" id="1.10.287.950">
    <property type="entry name" value="Methyl-accepting chemotaxis protein"/>
    <property type="match status" value="1"/>
</dbReference>
<dbReference type="Pfam" id="PF00015">
    <property type="entry name" value="MCPsignal"/>
    <property type="match status" value="1"/>
</dbReference>
<evidence type="ECO:0000259" key="6">
    <source>
        <dbReference type="PROSITE" id="PS50111"/>
    </source>
</evidence>